<proteinExistence type="predicted"/>
<reference evidence="3" key="2">
    <citation type="submission" date="2023-05" db="EMBL/GenBank/DDBJ databases">
        <authorList>
            <consortium name="Lawrence Berkeley National Laboratory"/>
            <person name="Steindorff A."/>
            <person name="Hensen N."/>
            <person name="Bonometti L."/>
            <person name="Westerberg I."/>
            <person name="Brannstrom I.O."/>
            <person name="Guillou S."/>
            <person name="Cros-Aarteil S."/>
            <person name="Calhoun S."/>
            <person name="Haridas S."/>
            <person name="Kuo A."/>
            <person name="Mondo S."/>
            <person name="Pangilinan J."/>
            <person name="Riley R."/>
            <person name="Labutti K."/>
            <person name="Andreopoulos B."/>
            <person name="Lipzen A."/>
            <person name="Chen C."/>
            <person name="Yanf M."/>
            <person name="Daum C."/>
            <person name="Ng V."/>
            <person name="Clum A."/>
            <person name="Ohm R."/>
            <person name="Martin F."/>
            <person name="Silar P."/>
            <person name="Natvig D."/>
            <person name="Lalanne C."/>
            <person name="Gautier V."/>
            <person name="Ament-Velasquez S.L."/>
            <person name="Kruys A."/>
            <person name="Hutchinson M.I."/>
            <person name="Powell A.J."/>
            <person name="Barry K."/>
            <person name="Miller A.N."/>
            <person name="Grigoriev I.V."/>
            <person name="Debuchy R."/>
            <person name="Gladieux P."/>
            <person name="Thoren M.H."/>
            <person name="Johannesson H."/>
        </authorList>
    </citation>
    <scope>NUCLEOTIDE SEQUENCE</scope>
    <source>
        <strain evidence="3">PSN293</strain>
    </source>
</reference>
<feature type="compositionally biased region" description="Polar residues" evidence="1">
    <location>
        <begin position="151"/>
        <end position="163"/>
    </location>
</feature>
<evidence type="ECO:0000256" key="1">
    <source>
        <dbReference type="SAM" id="MobiDB-lite"/>
    </source>
</evidence>
<feature type="chain" id="PRO_5042884693" description="Lysozyme" evidence="2">
    <location>
        <begin position="17"/>
        <end position="215"/>
    </location>
</feature>
<keyword evidence="2" id="KW-0732">Signal</keyword>
<reference evidence="3" key="1">
    <citation type="journal article" date="2023" name="Mol. Phylogenet. Evol.">
        <title>Genome-scale phylogeny and comparative genomics of the fungal order Sordariales.</title>
        <authorList>
            <person name="Hensen N."/>
            <person name="Bonometti L."/>
            <person name="Westerberg I."/>
            <person name="Brannstrom I.O."/>
            <person name="Guillou S."/>
            <person name="Cros-Aarteil S."/>
            <person name="Calhoun S."/>
            <person name="Haridas S."/>
            <person name="Kuo A."/>
            <person name="Mondo S."/>
            <person name="Pangilinan J."/>
            <person name="Riley R."/>
            <person name="LaButti K."/>
            <person name="Andreopoulos B."/>
            <person name="Lipzen A."/>
            <person name="Chen C."/>
            <person name="Yan M."/>
            <person name="Daum C."/>
            <person name="Ng V."/>
            <person name="Clum A."/>
            <person name="Steindorff A."/>
            <person name="Ohm R.A."/>
            <person name="Martin F."/>
            <person name="Silar P."/>
            <person name="Natvig D.O."/>
            <person name="Lalanne C."/>
            <person name="Gautier V."/>
            <person name="Ament-Velasquez S.L."/>
            <person name="Kruys A."/>
            <person name="Hutchinson M.I."/>
            <person name="Powell A.J."/>
            <person name="Barry K."/>
            <person name="Miller A.N."/>
            <person name="Grigoriev I.V."/>
            <person name="Debuchy R."/>
            <person name="Gladieux P."/>
            <person name="Hiltunen Thoren M."/>
            <person name="Johannesson H."/>
        </authorList>
    </citation>
    <scope>NUCLEOTIDE SEQUENCE</scope>
    <source>
        <strain evidence="3">PSN293</strain>
    </source>
</reference>
<dbReference type="Proteomes" id="UP001301769">
    <property type="component" value="Unassembled WGS sequence"/>
</dbReference>
<evidence type="ECO:0008006" key="5">
    <source>
        <dbReference type="Google" id="ProtNLM"/>
    </source>
</evidence>
<feature type="region of interest" description="Disordered" evidence="1">
    <location>
        <begin position="126"/>
        <end position="188"/>
    </location>
</feature>
<gene>
    <name evidence="3" type="ORF">QBC37DRAFT_481401</name>
</gene>
<dbReference type="AlphaFoldDB" id="A0AAN7B9Y1"/>
<protein>
    <recommendedName>
        <fullName evidence="5">Lysozyme</fullName>
    </recommendedName>
</protein>
<sequence length="215" mass="22346">MMKLLGIAVMLPSALAANLIWGSYPSNPQCSNCLDETFASCEGDYESPGYARCMCAGVGSTNMVSCVSVCTAVDQDSLGISWGDNVASGWYTYCIMFDEFKSLCGEAQQYVTPELWADPARCGNVDLLEGDSETPSQTTGGLDVPEPTSPPTQQTDGSGNSMPTPTRGPSNTETTTGTAAAGRTTSSSAAGTTVDVLPAMGMVLGLAVQVMGMNW</sequence>
<feature type="compositionally biased region" description="Low complexity" evidence="1">
    <location>
        <begin position="164"/>
        <end position="188"/>
    </location>
</feature>
<feature type="signal peptide" evidence="2">
    <location>
        <begin position="1"/>
        <end position="16"/>
    </location>
</feature>
<organism evidence="3 4">
    <name type="scientific">Rhypophila decipiens</name>
    <dbReference type="NCBI Taxonomy" id="261697"/>
    <lineage>
        <taxon>Eukaryota</taxon>
        <taxon>Fungi</taxon>
        <taxon>Dikarya</taxon>
        <taxon>Ascomycota</taxon>
        <taxon>Pezizomycotina</taxon>
        <taxon>Sordariomycetes</taxon>
        <taxon>Sordariomycetidae</taxon>
        <taxon>Sordariales</taxon>
        <taxon>Naviculisporaceae</taxon>
        <taxon>Rhypophila</taxon>
    </lineage>
</organism>
<evidence type="ECO:0000313" key="3">
    <source>
        <dbReference type="EMBL" id="KAK4215482.1"/>
    </source>
</evidence>
<comment type="caution">
    <text evidence="3">The sequence shown here is derived from an EMBL/GenBank/DDBJ whole genome shotgun (WGS) entry which is preliminary data.</text>
</comment>
<evidence type="ECO:0000256" key="2">
    <source>
        <dbReference type="SAM" id="SignalP"/>
    </source>
</evidence>
<accession>A0AAN7B9Y1</accession>
<name>A0AAN7B9Y1_9PEZI</name>
<evidence type="ECO:0000313" key="4">
    <source>
        <dbReference type="Proteomes" id="UP001301769"/>
    </source>
</evidence>
<keyword evidence="4" id="KW-1185">Reference proteome</keyword>
<dbReference type="EMBL" id="MU858079">
    <property type="protein sequence ID" value="KAK4215482.1"/>
    <property type="molecule type" value="Genomic_DNA"/>
</dbReference>